<feature type="transmembrane region" description="Helical" evidence="10">
    <location>
        <begin position="74"/>
        <end position="95"/>
    </location>
</feature>
<reference evidence="12" key="1">
    <citation type="submission" date="2021-01" db="EMBL/GenBank/DDBJ databases">
        <authorList>
            <person name="Corre E."/>
            <person name="Pelletier E."/>
            <person name="Niang G."/>
            <person name="Scheremetjew M."/>
            <person name="Finn R."/>
            <person name="Kale V."/>
            <person name="Holt S."/>
            <person name="Cochrane G."/>
            <person name="Meng A."/>
            <person name="Brown T."/>
            <person name="Cohen L."/>
        </authorList>
    </citation>
    <scope>NUCLEOTIDE SEQUENCE</scope>
    <source>
        <strain evidence="12">CCMP645</strain>
    </source>
</reference>
<evidence type="ECO:0000259" key="11">
    <source>
        <dbReference type="Pfam" id="PF01529"/>
    </source>
</evidence>
<keyword evidence="6" id="KW-0564">Palmitate</keyword>
<dbReference type="GO" id="GO:0005783">
    <property type="term" value="C:endoplasmic reticulum"/>
    <property type="evidence" value="ECO:0007669"/>
    <property type="project" value="TreeGrafter"/>
</dbReference>
<dbReference type="EC" id="2.3.1.225" evidence="10"/>
<comment type="similarity">
    <text evidence="10">Belongs to the DHHC palmitoyltransferase family.</text>
</comment>
<evidence type="ECO:0000256" key="7">
    <source>
        <dbReference type="ARBA" id="ARBA00023288"/>
    </source>
</evidence>
<dbReference type="GO" id="GO:0005794">
    <property type="term" value="C:Golgi apparatus"/>
    <property type="evidence" value="ECO:0007669"/>
    <property type="project" value="TreeGrafter"/>
</dbReference>
<dbReference type="InterPro" id="IPR039859">
    <property type="entry name" value="PFA4/ZDH16/20/ERF2-like"/>
</dbReference>
<keyword evidence="7" id="KW-0449">Lipoprotein</keyword>
<evidence type="ECO:0000256" key="5">
    <source>
        <dbReference type="ARBA" id="ARBA00023136"/>
    </source>
</evidence>
<evidence type="ECO:0000256" key="6">
    <source>
        <dbReference type="ARBA" id="ARBA00023139"/>
    </source>
</evidence>
<dbReference type="EMBL" id="HBIZ01036505">
    <property type="protein sequence ID" value="CAE0770660.1"/>
    <property type="molecule type" value="Transcribed_RNA"/>
</dbReference>
<dbReference type="AlphaFoldDB" id="A0A7S4BMI2"/>
<name>A0A7S4BMI2_CHRCT</name>
<evidence type="ECO:0000256" key="2">
    <source>
        <dbReference type="ARBA" id="ARBA00022679"/>
    </source>
</evidence>
<comment type="subcellular location">
    <subcellularLocation>
        <location evidence="1">Endomembrane system</location>
        <topology evidence="1">Multi-pass membrane protein</topology>
    </subcellularLocation>
</comment>
<evidence type="ECO:0000256" key="4">
    <source>
        <dbReference type="ARBA" id="ARBA00022989"/>
    </source>
</evidence>
<evidence type="ECO:0000256" key="3">
    <source>
        <dbReference type="ARBA" id="ARBA00022692"/>
    </source>
</evidence>
<dbReference type="PANTHER" id="PTHR22883">
    <property type="entry name" value="ZINC FINGER DHHC DOMAIN CONTAINING PROTEIN"/>
    <property type="match status" value="1"/>
</dbReference>
<keyword evidence="2 10" id="KW-0808">Transferase</keyword>
<organism evidence="12">
    <name type="scientific">Chrysotila carterae</name>
    <name type="common">Marine alga</name>
    <name type="synonym">Syracosphaera carterae</name>
    <dbReference type="NCBI Taxonomy" id="13221"/>
    <lineage>
        <taxon>Eukaryota</taxon>
        <taxon>Haptista</taxon>
        <taxon>Haptophyta</taxon>
        <taxon>Prymnesiophyceae</taxon>
        <taxon>Isochrysidales</taxon>
        <taxon>Isochrysidaceae</taxon>
        <taxon>Chrysotila</taxon>
    </lineage>
</organism>
<feature type="transmembrane region" description="Helical" evidence="10">
    <location>
        <begin position="177"/>
        <end position="201"/>
    </location>
</feature>
<dbReference type="PROSITE" id="PS50216">
    <property type="entry name" value="DHHC"/>
    <property type="match status" value="1"/>
</dbReference>
<keyword evidence="8 10" id="KW-0012">Acyltransferase</keyword>
<proteinExistence type="inferred from homology"/>
<keyword evidence="4 10" id="KW-1133">Transmembrane helix</keyword>
<evidence type="ECO:0000256" key="8">
    <source>
        <dbReference type="ARBA" id="ARBA00023315"/>
    </source>
</evidence>
<feature type="transmembrane region" description="Helical" evidence="10">
    <location>
        <begin position="47"/>
        <end position="68"/>
    </location>
</feature>
<keyword evidence="5 10" id="KW-0472">Membrane</keyword>
<accession>A0A7S4BMI2</accession>
<feature type="transmembrane region" description="Helical" evidence="10">
    <location>
        <begin position="226"/>
        <end position="247"/>
    </location>
</feature>
<gene>
    <name evidence="12" type="ORF">PCAR00345_LOCUS23272</name>
</gene>
<dbReference type="GO" id="GO:0019706">
    <property type="term" value="F:protein-cysteine S-palmitoyltransferase activity"/>
    <property type="evidence" value="ECO:0007669"/>
    <property type="project" value="UniProtKB-EC"/>
</dbReference>
<feature type="domain" description="Palmitoyltransferase DHHC" evidence="11">
    <location>
        <begin position="131"/>
        <end position="263"/>
    </location>
</feature>
<dbReference type="GO" id="GO:0006612">
    <property type="term" value="P:protein targeting to membrane"/>
    <property type="evidence" value="ECO:0007669"/>
    <property type="project" value="TreeGrafter"/>
</dbReference>
<evidence type="ECO:0000313" key="12">
    <source>
        <dbReference type="EMBL" id="CAE0770660.1"/>
    </source>
</evidence>
<evidence type="ECO:0000256" key="9">
    <source>
        <dbReference type="ARBA" id="ARBA00048048"/>
    </source>
</evidence>
<protein>
    <recommendedName>
        <fullName evidence="10">Palmitoyltransferase</fullName>
        <ecNumber evidence="10">2.3.1.225</ecNumber>
    </recommendedName>
</protein>
<comment type="catalytic activity">
    <reaction evidence="9 10">
        <text>L-cysteinyl-[protein] + hexadecanoyl-CoA = S-hexadecanoyl-L-cysteinyl-[protein] + CoA</text>
        <dbReference type="Rhea" id="RHEA:36683"/>
        <dbReference type="Rhea" id="RHEA-COMP:10131"/>
        <dbReference type="Rhea" id="RHEA-COMP:11032"/>
        <dbReference type="ChEBI" id="CHEBI:29950"/>
        <dbReference type="ChEBI" id="CHEBI:57287"/>
        <dbReference type="ChEBI" id="CHEBI:57379"/>
        <dbReference type="ChEBI" id="CHEBI:74151"/>
        <dbReference type="EC" id="2.3.1.225"/>
    </reaction>
</comment>
<dbReference type="Pfam" id="PF01529">
    <property type="entry name" value="DHHC"/>
    <property type="match status" value="1"/>
</dbReference>
<keyword evidence="3 10" id="KW-0812">Transmembrane</keyword>
<evidence type="ECO:0000256" key="1">
    <source>
        <dbReference type="ARBA" id="ARBA00004127"/>
    </source>
</evidence>
<dbReference type="PANTHER" id="PTHR22883:SF43">
    <property type="entry name" value="PALMITOYLTRANSFERASE APP"/>
    <property type="match status" value="1"/>
</dbReference>
<sequence length="331" mass="36544">MCPGFGKNDSVPAHLTSMPQSQTKVWQAWHGTHSFCCDGRLMFGPDIGVTCFAAALTTGVSAVFWLFVCPWLPPVAVAADALLYVLTMLFMGLTATTDPGIVPRNAHMDDAEAAVHANASRSVEVNGVTISLKWCHTCRIWRPPRASHCSECNVCVERFDHHCPWMGQCIGRRNYRFFMGFVVCVSLLCLHTASCSLFRFLQVLQKYETHIVMLETVVQGMRRSPVVAMMLVFPLLILVCVGPLACYHCGLVCDNRTTNEEIKGTFAGRKNPFSRGWQSNCHEACCAPREASRIHPRSVACEELGTSMCNSDAAVRSESAPHAEMQPAEQV</sequence>
<evidence type="ECO:0000256" key="10">
    <source>
        <dbReference type="RuleBase" id="RU079119"/>
    </source>
</evidence>
<comment type="domain">
    <text evidence="10">The DHHC domain is required for palmitoyltransferase activity.</text>
</comment>
<dbReference type="InterPro" id="IPR001594">
    <property type="entry name" value="Palmitoyltrfase_DHHC"/>
</dbReference>